<evidence type="ECO:0000313" key="2">
    <source>
        <dbReference type="Proteomes" id="UP000308671"/>
    </source>
</evidence>
<proteinExistence type="predicted"/>
<evidence type="ECO:0000313" key="1">
    <source>
        <dbReference type="EMBL" id="THV49188.1"/>
    </source>
</evidence>
<accession>A0A4S8QVC6</accession>
<sequence length="70" mass="7890">MRVCAQNGNPEQYKYCAKGSLVPSQPTSHPAIGHITNLTTPLMKVHFVLFHDMEERRGIKLKLTSLTLKI</sequence>
<gene>
    <name evidence="1" type="ORF">BGAL_0207g00090</name>
</gene>
<dbReference type="Proteomes" id="UP000308671">
    <property type="component" value="Unassembled WGS sequence"/>
</dbReference>
<reference evidence="1 2" key="1">
    <citation type="submission" date="2017-12" db="EMBL/GenBank/DDBJ databases">
        <title>Comparative genomics of Botrytis spp.</title>
        <authorList>
            <person name="Valero-Jimenez C.A."/>
            <person name="Tapia P."/>
            <person name="Veloso J."/>
            <person name="Silva-Moreno E."/>
            <person name="Staats M."/>
            <person name="Valdes J.H."/>
            <person name="Van Kan J.A.L."/>
        </authorList>
    </citation>
    <scope>NUCLEOTIDE SEQUENCE [LARGE SCALE GENOMIC DNA]</scope>
    <source>
        <strain evidence="1 2">MUCL435</strain>
    </source>
</reference>
<protein>
    <submittedName>
        <fullName evidence="1">Uncharacterized protein</fullName>
    </submittedName>
</protein>
<organism evidence="1 2">
    <name type="scientific">Botrytis galanthina</name>
    <dbReference type="NCBI Taxonomy" id="278940"/>
    <lineage>
        <taxon>Eukaryota</taxon>
        <taxon>Fungi</taxon>
        <taxon>Dikarya</taxon>
        <taxon>Ascomycota</taxon>
        <taxon>Pezizomycotina</taxon>
        <taxon>Leotiomycetes</taxon>
        <taxon>Helotiales</taxon>
        <taxon>Sclerotiniaceae</taxon>
        <taxon>Botrytis</taxon>
    </lineage>
</organism>
<name>A0A4S8QVC6_9HELO</name>
<dbReference type="EMBL" id="PQXL01000207">
    <property type="protein sequence ID" value="THV49188.1"/>
    <property type="molecule type" value="Genomic_DNA"/>
</dbReference>
<keyword evidence="2" id="KW-1185">Reference proteome</keyword>
<dbReference type="AlphaFoldDB" id="A0A4S8QVC6"/>
<comment type="caution">
    <text evidence="1">The sequence shown here is derived from an EMBL/GenBank/DDBJ whole genome shotgun (WGS) entry which is preliminary data.</text>
</comment>